<evidence type="ECO:0000256" key="1">
    <source>
        <dbReference type="ARBA" id="ARBA00004123"/>
    </source>
</evidence>
<evidence type="ECO:0000256" key="6">
    <source>
        <dbReference type="ARBA" id="ARBA00023242"/>
    </source>
</evidence>
<name>A0A0L6VEZ4_9BASI</name>
<dbReference type="Pfam" id="PF08617">
    <property type="entry name" value="CGI-121"/>
    <property type="match status" value="1"/>
</dbReference>
<dbReference type="OrthoDB" id="329139at2759"/>
<evidence type="ECO:0000256" key="3">
    <source>
        <dbReference type="ARBA" id="ARBA00015316"/>
    </source>
</evidence>
<dbReference type="VEuPathDB" id="FungiDB:VP01_1878g6"/>
<evidence type="ECO:0000256" key="5">
    <source>
        <dbReference type="ARBA" id="ARBA00022694"/>
    </source>
</evidence>
<comment type="function">
    <text evidence="7">Component of the EKC/KEOPS complex that is required for the formation of a threonylcarbamoyl group on adenosine at position 37 (t(6)A37) in tRNAs that read codons beginning with adenine. The complex is probably involved in the transfer of the threonylcarbamoyl moiety of threonylcarbamoyl-AMP (TC-AMP) to the N6 group of A37. CGI121 acts as an allosteric effector that regulates the t(6)A activity of the complex. The EKC/KEOPS complex also promotes both telomere uncapping and telomere elongation. The complex is required for efficient recruitment of transcriptional coactivators. CGI121 is not required for tRNA modification.</text>
</comment>
<evidence type="ECO:0000256" key="2">
    <source>
        <dbReference type="ARBA" id="ARBA00005546"/>
    </source>
</evidence>
<keyword evidence="10" id="KW-1185">Reference proteome</keyword>
<comment type="caution">
    <text evidence="9">The sequence shown here is derived from an EMBL/GenBank/DDBJ whole genome shotgun (WGS) entry which is preliminary data.</text>
</comment>
<dbReference type="GO" id="GO:0005829">
    <property type="term" value="C:cytosol"/>
    <property type="evidence" value="ECO:0007669"/>
    <property type="project" value="TreeGrafter"/>
</dbReference>
<dbReference type="AlphaFoldDB" id="A0A0L6VEZ4"/>
<dbReference type="PANTHER" id="PTHR15840">
    <property type="entry name" value="CGI-121 FAMILY MEMBER"/>
    <property type="match status" value="1"/>
</dbReference>
<keyword evidence="5" id="KW-0819">tRNA processing</keyword>
<reference evidence="9 10" key="1">
    <citation type="submission" date="2015-08" db="EMBL/GenBank/DDBJ databases">
        <title>Next Generation Sequencing and Analysis of the Genome of Puccinia sorghi L Schw, the Causal Agent of Maize Common Rust.</title>
        <authorList>
            <person name="Rochi L."/>
            <person name="Burguener G."/>
            <person name="Darino M."/>
            <person name="Turjanski A."/>
            <person name="Kreff E."/>
            <person name="Dieguez M.J."/>
            <person name="Sacco F."/>
        </authorList>
    </citation>
    <scope>NUCLEOTIDE SEQUENCE [LARGE SCALE GENOMIC DNA]</scope>
    <source>
        <strain evidence="9 10">RO10H11247</strain>
    </source>
</reference>
<dbReference type="Gene3D" id="3.30.2380.10">
    <property type="entry name" value="CGI121/TPRKB"/>
    <property type="match status" value="1"/>
</dbReference>
<sequence length="204" mass="22629">MERFELNFFKTEMRVWLFSEVKNGGGLKKALVEASRSKDAAEQRRLDWAFLDASMITSLQHLVTAVCQALVSRSHGSLKTKTLHSEILWTLSPGSNIMEAIKTFGIGDQTSALLLVKLQPMEAGADDEGEKEDVDEAARRLVDGRLVSLDQLGKSTTINWKALRRLYKLNEDPVIKELAGDDVKLHAMMDQIITSTVALKSVAA</sequence>
<dbReference type="GO" id="GO:0000408">
    <property type="term" value="C:EKC/KEOPS complex"/>
    <property type="evidence" value="ECO:0007669"/>
    <property type="project" value="TreeGrafter"/>
</dbReference>
<proteinExistence type="inferred from homology"/>
<evidence type="ECO:0000256" key="8">
    <source>
        <dbReference type="RuleBase" id="RU004398"/>
    </source>
</evidence>
<comment type="similarity">
    <text evidence="2 8">Belongs to the CGI121/TPRKB family.</text>
</comment>
<evidence type="ECO:0000256" key="7">
    <source>
        <dbReference type="ARBA" id="ARBA00025043"/>
    </source>
</evidence>
<dbReference type="SUPFAM" id="SSF143870">
    <property type="entry name" value="PF0523-like"/>
    <property type="match status" value="1"/>
</dbReference>
<comment type="subcellular location">
    <subcellularLocation>
        <location evidence="1">Nucleus</location>
    </subcellularLocation>
</comment>
<dbReference type="STRING" id="27349.A0A0L6VEZ4"/>
<dbReference type="PANTHER" id="PTHR15840:SF10">
    <property type="entry name" value="EKC_KEOPS COMPLEX SUBUNIT TPRKB"/>
    <property type="match status" value="1"/>
</dbReference>
<dbReference type="Proteomes" id="UP000037035">
    <property type="component" value="Unassembled WGS sequence"/>
</dbReference>
<dbReference type="GO" id="GO:0002949">
    <property type="term" value="P:tRNA threonylcarbamoyladenosine modification"/>
    <property type="evidence" value="ECO:0007669"/>
    <property type="project" value="TreeGrafter"/>
</dbReference>
<dbReference type="InterPro" id="IPR013926">
    <property type="entry name" value="CGI121/TPRKB"/>
</dbReference>
<evidence type="ECO:0000313" key="10">
    <source>
        <dbReference type="Proteomes" id="UP000037035"/>
    </source>
</evidence>
<gene>
    <name evidence="9" type="ORF">VP01_1878g6</name>
</gene>
<organism evidence="9 10">
    <name type="scientific">Puccinia sorghi</name>
    <dbReference type="NCBI Taxonomy" id="27349"/>
    <lineage>
        <taxon>Eukaryota</taxon>
        <taxon>Fungi</taxon>
        <taxon>Dikarya</taxon>
        <taxon>Basidiomycota</taxon>
        <taxon>Pucciniomycotina</taxon>
        <taxon>Pucciniomycetes</taxon>
        <taxon>Pucciniales</taxon>
        <taxon>Pucciniaceae</taxon>
        <taxon>Puccinia</taxon>
    </lineage>
</organism>
<keyword evidence="6 8" id="KW-0539">Nucleus</keyword>
<dbReference type="GO" id="GO:0005634">
    <property type="term" value="C:nucleus"/>
    <property type="evidence" value="ECO:0007669"/>
    <property type="project" value="UniProtKB-SubCell"/>
</dbReference>
<accession>A0A0L6VEZ4</accession>
<protein>
    <recommendedName>
        <fullName evidence="4">EKC/KEOPS complex subunit CGI121</fullName>
    </recommendedName>
    <alternativeName>
        <fullName evidence="3">EKC/KEOPS complex subunit cgi121</fullName>
    </alternativeName>
</protein>
<evidence type="ECO:0000313" key="9">
    <source>
        <dbReference type="EMBL" id="KNZ58685.1"/>
    </source>
</evidence>
<dbReference type="InterPro" id="IPR036504">
    <property type="entry name" value="CGI121/TPRKB_sf"/>
</dbReference>
<dbReference type="EMBL" id="LAVV01006701">
    <property type="protein sequence ID" value="KNZ58685.1"/>
    <property type="molecule type" value="Genomic_DNA"/>
</dbReference>
<evidence type="ECO:0000256" key="4">
    <source>
        <dbReference type="ARBA" id="ARBA00016009"/>
    </source>
</evidence>